<dbReference type="AlphaFoldDB" id="A0A1R2CQ30"/>
<organism evidence="2 3">
    <name type="scientific">Stentor coeruleus</name>
    <dbReference type="NCBI Taxonomy" id="5963"/>
    <lineage>
        <taxon>Eukaryota</taxon>
        <taxon>Sar</taxon>
        <taxon>Alveolata</taxon>
        <taxon>Ciliophora</taxon>
        <taxon>Postciliodesmatophora</taxon>
        <taxon>Heterotrichea</taxon>
        <taxon>Heterotrichida</taxon>
        <taxon>Stentoridae</taxon>
        <taxon>Stentor</taxon>
    </lineage>
</organism>
<name>A0A1R2CQ30_9CILI</name>
<dbReference type="InterPro" id="IPR000048">
    <property type="entry name" value="IQ_motif_EF-hand-BS"/>
</dbReference>
<evidence type="ECO:0000256" key="1">
    <source>
        <dbReference type="SAM" id="MobiDB-lite"/>
    </source>
</evidence>
<gene>
    <name evidence="2" type="ORF">SteCoe_6378</name>
</gene>
<dbReference type="SMART" id="SM00015">
    <property type="entry name" value="IQ"/>
    <property type="match status" value="2"/>
</dbReference>
<feature type="region of interest" description="Disordered" evidence="1">
    <location>
        <begin position="257"/>
        <end position="276"/>
    </location>
</feature>
<dbReference type="SUPFAM" id="SSF52540">
    <property type="entry name" value="P-loop containing nucleoside triphosphate hydrolases"/>
    <property type="match status" value="1"/>
</dbReference>
<dbReference type="InterPro" id="IPR027417">
    <property type="entry name" value="P-loop_NTPase"/>
</dbReference>
<keyword evidence="3" id="KW-1185">Reference proteome</keyword>
<dbReference type="Proteomes" id="UP000187209">
    <property type="component" value="Unassembled WGS sequence"/>
</dbReference>
<comment type="caution">
    <text evidence="2">The sequence shown here is derived from an EMBL/GenBank/DDBJ whole genome shotgun (WGS) entry which is preliminary data.</text>
</comment>
<dbReference type="PROSITE" id="PS50096">
    <property type="entry name" value="IQ"/>
    <property type="match status" value="2"/>
</dbReference>
<evidence type="ECO:0000313" key="2">
    <source>
        <dbReference type="EMBL" id="OMJ91116.1"/>
    </source>
</evidence>
<dbReference type="EMBL" id="MPUH01000088">
    <property type="protein sequence ID" value="OMJ91116.1"/>
    <property type="molecule type" value="Genomic_DNA"/>
</dbReference>
<sequence>MDFSNSHLKSTRCKSQKINYLKKSFRPSSLLFTIKKNKAKLDTTLELKKKQLQEQITRTKLANINFLTHIKLKKIIDHQEEKRRKNLRLYNQSAIKIQKCFRGYLVRKKLSQLGISIEKLKFKTMIAKLEQSVNSFFMNSKSTLKAVIKIQRAYREYKKRKQYKCWVMLQWKVKKMKTSKRKIRNFIRERVKYKKSKEMIEKLKLKSQLKAIRRRIAFSTITSFWKKNNLNFLKIIENIRSHNAKIIIENEAKSVDRDSPSMLRNNSRQEKDGHANFESFESKKSIKKGKHQKNKIKKSVRSKNIVLPAITIPHNSVTLSRGSVLQTPLFKKSQSKFIVGVFPNHAF</sequence>
<evidence type="ECO:0000313" key="3">
    <source>
        <dbReference type="Proteomes" id="UP000187209"/>
    </source>
</evidence>
<accession>A0A1R2CQ30</accession>
<reference evidence="2 3" key="1">
    <citation type="submission" date="2016-11" db="EMBL/GenBank/DDBJ databases">
        <title>The macronuclear genome of Stentor coeruleus: a giant cell with tiny introns.</title>
        <authorList>
            <person name="Slabodnick M."/>
            <person name="Ruby J.G."/>
            <person name="Reiff S.B."/>
            <person name="Swart E.C."/>
            <person name="Gosai S."/>
            <person name="Prabakaran S."/>
            <person name="Witkowska E."/>
            <person name="Larue G.E."/>
            <person name="Fisher S."/>
            <person name="Freeman R.M."/>
            <person name="Gunawardena J."/>
            <person name="Chu W."/>
            <person name="Stover N.A."/>
            <person name="Gregory B.D."/>
            <person name="Nowacki M."/>
            <person name="Derisi J."/>
            <person name="Roy S.W."/>
            <person name="Marshall W.F."/>
            <person name="Sood P."/>
        </authorList>
    </citation>
    <scope>NUCLEOTIDE SEQUENCE [LARGE SCALE GENOMIC DNA]</scope>
    <source>
        <strain evidence="2">WM001</strain>
    </source>
</reference>
<proteinExistence type="predicted"/>
<feature type="compositionally biased region" description="Basic and acidic residues" evidence="1">
    <location>
        <begin position="267"/>
        <end position="276"/>
    </location>
</feature>
<protein>
    <submittedName>
        <fullName evidence="2">Uncharacterized protein</fullName>
    </submittedName>
</protein>
<dbReference type="Gene3D" id="1.20.5.190">
    <property type="match status" value="1"/>
</dbReference>
<dbReference type="Pfam" id="PF00612">
    <property type="entry name" value="IQ"/>
    <property type="match status" value="2"/>
</dbReference>